<evidence type="ECO:0000313" key="3">
    <source>
        <dbReference type="Proteomes" id="UP000235803"/>
    </source>
</evidence>
<reference evidence="2 3" key="1">
    <citation type="submission" date="2018-01" db="EMBL/GenBank/DDBJ databases">
        <title>Halomonas endophytica sp. nov., isolated from storage liquid in the stems of Populus euphratica.</title>
        <authorList>
            <person name="Chen C."/>
        </authorList>
    </citation>
    <scope>NUCLEOTIDE SEQUENCE [LARGE SCALE GENOMIC DNA]</scope>
    <source>
        <strain evidence="2 3">MC28</strain>
    </source>
</reference>
<gene>
    <name evidence="2" type="ORF">C1H69_15545</name>
</gene>
<dbReference type="GO" id="GO:0009253">
    <property type="term" value="P:peptidoglycan catabolic process"/>
    <property type="evidence" value="ECO:0007669"/>
    <property type="project" value="InterPro"/>
</dbReference>
<sequence>MPHIGQAALLFCFPRVLSTLCPPPDGLSSFWGHHDSLDYRGGDHSCCAASGAHCSAGHSDTDPGIVANGRRESDIVLEFRDLLSGELAALGIRHLLDGDPGENLPLRDAVNVAAKCDIAIGFHTDAASPADDTLQPTRSIAA</sequence>
<dbReference type="SUPFAM" id="SSF53187">
    <property type="entry name" value="Zn-dependent exopeptidases"/>
    <property type="match status" value="1"/>
</dbReference>
<dbReference type="GO" id="GO:0008745">
    <property type="term" value="F:N-acetylmuramoyl-L-alanine amidase activity"/>
    <property type="evidence" value="ECO:0007669"/>
    <property type="project" value="InterPro"/>
</dbReference>
<feature type="domain" description="MurNAc-LAA" evidence="1">
    <location>
        <begin position="56"/>
        <end position="128"/>
    </location>
</feature>
<name>A0A2N7TZZ1_9GAMM</name>
<dbReference type="AlphaFoldDB" id="A0A2N7TZZ1"/>
<dbReference type="Pfam" id="PF01520">
    <property type="entry name" value="Amidase_3"/>
    <property type="match status" value="1"/>
</dbReference>
<evidence type="ECO:0000259" key="1">
    <source>
        <dbReference type="Pfam" id="PF01520"/>
    </source>
</evidence>
<keyword evidence="3" id="KW-1185">Reference proteome</keyword>
<organism evidence="2 3">
    <name type="scientific">Billgrantia endophytica</name>
    <dbReference type="NCBI Taxonomy" id="2033802"/>
    <lineage>
        <taxon>Bacteria</taxon>
        <taxon>Pseudomonadati</taxon>
        <taxon>Pseudomonadota</taxon>
        <taxon>Gammaproteobacteria</taxon>
        <taxon>Oceanospirillales</taxon>
        <taxon>Halomonadaceae</taxon>
        <taxon>Billgrantia</taxon>
    </lineage>
</organism>
<dbReference type="Proteomes" id="UP000235803">
    <property type="component" value="Unassembled WGS sequence"/>
</dbReference>
<dbReference type="EMBL" id="PNRF01000032">
    <property type="protein sequence ID" value="PMR73748.1"/>
    <property type="molecule type" value="Genomic_DNA"/>
</dbReference>
<comment type="caution">
    <text evidence="2">The sequence shown here is derived from an EMBL/GenBank/DDBJ whole genome shotgun (WGS) entry which is preliminary data.</text>
</comment>
<evidence type="ECO:0000313" key="2">
    <source>
        <dbReference type="EMBL" id="PMR73748.1"/>
    </source>
</evidence>
<dbReference type="Gene3D" id="3.40.630.40">
    <property type="entry name" value="Zn-dependent exopeptidases"/>
    <property type="match status" value="1"/>
</dbReference>
<dbReference type="OrthoDB" id="957753at2"/>
<dbReference type="RefSeq" id="WP_102654297.1">
    <property type="nucleotide sequence ID" value="NZ_PNRF01000032.1"/>
</dbReference>
<protein>
    <recommendedName>
        <fullName evidence="1">MurNAc-LAA domain-containing protein</fullName>
    </recommendedName>
</protein>
<dbReference type="InterPro" id="IPR002508">
    <property type="entry name" value="MurNAc-LAA_cat"/>
</dbReference>
<proteinExistence type="predicted"/>
<accession>A0A2N7TZZ1</accession>